<evidence type="ECO:0000256" key="1">
    <source>
        <dbReference type="SAM" id="SignalP"/>
    </source>
</evidence>
<dbReference type="Proteomes" id="UP000634134">
    <property type="component" value="Unassembled WGS sequence"/>
</dbReference>
<feature type="chain" id="PRO_5045087493" evidence="1">
    <location>
        <begin position="24"/>
        <end position="643"/>
    </location>
</feature>
<name>A0ABR9WKT8_9BACT</name>
<keyword evidence="3" id="KW-1185">Reference proteome</keyword>
<comment type="caution">
    <text evidence="2">The sequence shown here is derived from an EMBL/GenBank/DDBJ whole genome shotgun (WGS) entry which is preliminary data.</text>
</comment>
<keyword evidence="1" id="KW-0732">Signal</keyword>
<protein>
    <submittedName>
        <fullName evidence="2">Gliding motility-associated C-terminal domain-containing protein</fullName>
    </submittedName>
</protein>
<dbReference type="InterPro" id="IPR013783">
    <property type="entry name" value="Ig-like_fold"/>
</dbReference>
<dbReference type="NCBIfam" id="TIGR04131">
    <property type="entry name" value="Bac_Flav_CTERM"/>
    <property type="match status" value="1"/>
</dbReference>
<evidence type="ECO:0000313" key="2">
    <source>
        <dbReference type="EMBL" id="MBE9466122.1"/>
    </source>
</evidence>
<organism evidence="2 3">
    <name type="scientific">Dyadobacter subterraneus</name>
    <dbReference type="NCBI Taxonomy" id="2773304"/>
    <lineage>
        <taxon>Bacteria</taxon>
        <taxon>Pseudomonadati</taxon>
        <taxon>Bacteroidota</taxon>
        <taxon>Cytophagia</taxon>
        <taxon>Cytophagales</taxon>
        <taxon>Spirosomataceae</taxon>
        <taxon>Dyadobacter</taxon>
    </lineage>
</organism>
<reference evidence="3" key="1">
    <citation type="submission" date="2023-07" db="EMBL/GenBank/DDBJ databases">
        <title>Dyadobacter sp. nov 'subterranea' isolated from contaminted grondwater.</title>
        <authorList>
            <person name="Szabo I."/>
            <person name="Al-Omari J."/>
            <person name="Szerdahelyi S.G."/>
            <person name="Rado J."/>
        </authorList>
    </citation>
    <scope>NUCLEOTIDE SEQUENCE [LARGE SCALE GENOMIC DNA]</scope>
    <source>
        <strain evidence="3">UP-52</strain>
    </source>
</reference>
<dbReference type="RefSeq" id="WP_194124377.1">
    <property type="nucleotide sequence ID" value="NZ_JACYGY010000002.1"/>
</dbReference>
<dbReference type="InterPro" id="IPR026341">
    <property type="entry name" value="T9SS_type_B"/>
</dbReference>
<gene>
    <name evidence="2" type="ORF">IEE83_29990</name>
</gene>
<dbReference type="Pfam" id="PF13585">
    <property type="entry name" value="CHU_C"/>
    <property type="match status" value="1"/>
</dbReference>
<evidence type="ECO:0000313" key="3">
    <source>
        <dbReference type="Proteomes" id="UP000634134"/>
    </source>
</evidence>
<sequence length="643" mass="70911">MKKRLLITFLSCLLLGNSSDLFSQGLCDNGGGGFELDKYEGCAPLTVKIKNTVPNSFSVGYDISYDGQSQNPLLAQGLPSVTYYYAGNYTMLQGGSVSTGPIYACRKIKVFESRNLNVQYTSCGGGKIKLLFSDDVILQAYDKVEINWGDNTKDIWNKGSGLELEHNYVDVSISPVMKIKGLYNSNPACSEGTELSFGISFQQPLLKNIQIKTVEMKGNGSLEVTYEGVTSIATDILTSSDGGASYIVGGTRTSGGTQFYRVPNLNAAQVYQVKLGSKDLCGGQQDSEIVTSMVLKGVSGDEKNSISWNQYQNAADFQEYQLMRDGVVLKSFNDIKTISYVDEDVQCGDSFEYSVVAVTKTIQSISAPVIIKTTTTSPKPVDQMFVTVNSDDLIELNANIPGAGSKSNYEILIQRADGAGGTFKKVNTLYGETIYQDFDVQADKNSYCYRLIYQNACGQKAPVSEPVCSILLQNQNSLFTWTTEKPFFDEIQSYKMIQIASSGSKTEIDMKLLNNFAPQINKENDPSYTFQIRADSKNGNFQSYSNVINYKRDADIFVPSAFSPNEDGINDTFEVKVSMYKSFKMSVLNRWGEVIFHSNDITKGWDGMFKGEIAAVGSYIFNIEIVNNINQTVKKNGTFVLLK</sequence>
<dbReference type="Gene3D" id="2.60.40.10">
    <property type="entry name" value="Immunoglobulins"/>
    <property type="match status" value="1"/>
</dbReference>
<proteinExistence type="predicted"/>
<feature type="signal peptide" evidence="1">
    <location>
        <begin position="1"/>
        <end position="23"/>
    </location>
</feature>
<dbReference type="EMBL" id="JACYGY010000002">
    <property type="protein sequence ID" value="MBE9466122.1"/>
    <property type="molecule type" value="Genomic_DNA"/>
</dbReference>
<accession>A0ABR9WKT8</accession>